<dbReference type="AlphaFoldDB" id="A0A0F8CQY4"/>
<dbReference type="EMBL" id="LBBL01000272">
    <property type="protein sequence ID" value="KKF93167.1"/>
    <property type="molecule type" value="Genomic_DNA"/>
</dbReference>
<evidence type="ECO:0000313" key="5">
    <source>
        <dbReference type="Proteomes" id="UP000034841"/>
    </source>
</evidence>
<reference evidence="4 5" key="1">
    <citation type="submission" date="2015-04" db="EMBL/GenBank/DDBJ databases">
        <title>Genome sequence of Ceratocystis platani, a major pathogen of plane trees.</title>
        <authorList>
            <person name="Belbahri L."/>
        </authorList>
    </citation>
    <scope>NUCLEOTIDE SEQUENCE [LARGE SCALE GENOMIC DNA]</scope>
    <source>
        <strain evidence="4 5">CFO</strain>
    </source>
</reference>
<comment type="caution">
    <text evidence="4">The sequence shown here is derived from an EMBL/GenBank/DDBJ whole genome shotgun (WGS) entry which is preliminary data.</text>
</comment>
<feature type="compositionally biased region" description="Polar residues" evidence="2">
    <location>
        <begin position="187"/>
        <end position="209"/>
    </location>
</feature>
<organism evidence="4 5">
    <name type="scientific">Ceratocystis fimbriata f. sp. platani</name>
    <dbReference type="NCBI Taxonomy" id="88771"/>
    <lineage>
        <taxon>Eukaryota</taxon>
        <taxon>Fungi</taxon>
        <taxon>Dikarya</taxon>
        <taxon>Ascomycota</taxon>
        <taxon>Pezizomycotina</taxon>
        <taxon>Sordariomycetes</taxon>
        <taxon>Hypocreomycetidae</taxon>
        <taxon>Microascales</taxon>
        <taxon>Ceratocystidaceae</taxon>
        <taxon>Ceratocystis</taxon>
    </lineage>
</organism>
<keyword evidence="1" id="KW-0863">Zinc-finger</keyword>
<accession>A0A0F8CQY4</accession>
<dbReference type="SUPFAM" id="SSF57756">
    <property type="entry name" value="Retrovirus zinc finger-like domains"/>
    <property type="match status" value="1"/>
</dbReference>
<sequence>MSSQQVPTNNNDKSDNFTKFMMALSEAMNSGSGELTFKSSSEKPTETIVENRIKLTELNWQLWAENVIRNLKGEDILYLFKGLEEEDFKNAMEVEKNENQKARDASTALKLIHAGLDDEAIRYLKSTSDVKKCWKMLKERYKVSTSSLHAGLAAEIIREMAWREGSWTDIMSKIDSEMASMPKIQLRSQSKVNETPTPSQPRTDQNQQRPKIKCYFCEKTGHRESECRGKKAWEQRRVAANMSQLDKDKSSEE</sequence>
<evidence type="ECO:0000313" key="4">
    <source>
        <dbReference type="EMBL" id="KKF93167.1"/>
    </source>
</evidence>
<evidence type="ECO:0000256" key="2">
    <source>
        <dbReference type="SAM" id="MobiDB-lite"/>
    </source>
</evidence>
<dbReference type="GO" id="GO:0003676">
    <property type="term" value="F:nucleic acid binding"/>
    <property type="evidence" value="ECO:0007669"/>
    <property type="project" value="InterPro"/>
</dbReference>
<dbReference type="PROSITE" id="PS50158">
    <property type="entry name" value="ZF_CCHC"/>
    <property type="match status" value="1"/>
</dbReference>
<dbReference type="InterPro" id="IPR036875">
    <property type="entry name" value="Znf_CCHC_sf"/>
</dbReference>
<feature type="domain" description="CCHC-type" evidence="3">
    <location>
        <begin position="213"/>
        <end position="228"/>
    </location>
</feature>
<dbReference type="Proteomes" id="UP000034841">
    <property type="component" value="Unassembled WGS sequence"/>
</dbReference>
<protein>
    <recommendedName>
        <fullName evidence="3">CCHC-type domain-containing protein</fullName>
    </recommendedName>
</protein>
<evidence type="ECO:0000256" key="1">
    <source>
        <dbReference type="PROSITE-ProRule" id="PRU00047"/>
    </source>
</evidence>
<gene>
    <name evidence="4" type="ORF">CFO_g4484</name>
</gene>
<name>A0A0F8CQY4_CERFI</name>
<keyword evidence="1" id="KW-0479">Metal-binding</keyword>
<proteinExistence type="predicted"/>
<dbReference type="GO" id="GO:0008270">
    <property type="term" value="F:zinc ion binding"/>
    <property type="evidence" value="ECO:0007669"/>
    <property type="project" value="UniProtKB-KW"/>
</dbReference>
<keyword evidence="1" id="KW-0862">Zinc</keyword>
<keyword evidence="5" id="KW-1185">Reference proteome</keyword>
<dbReference type="InterPro" id="IPR001878">
    <property type="entry name" value="Znf_CCHC"/>
</dbReference>
<feature type="region of interest" description="Disordered" evidence="2">
    <location>
        <begin position="187"/>
        <end position="211"/>
    </location>
</feature>
<evidence type="ECO:0000259" key="3">
    <source>
        <dbReference type="PROSITE" id="PS50158"/>
    </source>
</evidence>